<dbReference type="AlphaFoldDB" id="G2QTP5"/>
<evidence type="ECO:0008006" key="4">
    <source>
        <dbReference type="Google" id="ProtNLM"/>
    </source>
</evidence>
<protein>
    <recommendedName>
        <fullName evidence="4">F-box domain-containing protein</fullName>
    </recommendedName>
</protein>
<sequence length="446" mass="48793">MTQAYGSTSNLPIEIQHCALLQLLANSLVLAQTAPYLSCFDVLNLAATSRAFRFLIFHSPNVFRRLELSNVKTAQFDVDGVDHGGEVWRNVQLDETLTEDDFYSGPLRGIFQNLRRIDVLKDVQVLSLDGLSVTAELVHEILTDPSFSVRILSIRGVKNLNERRLCSTLRYACRESRPEGTPRLKGLYVFGPKDPAPASASSGGSRSPSPTSPAGVAAAWNARSQNALTAALAEESEAWYERRGGQFANRIDPEWASTLVACAGIIAFDSVLCAGPRHFNSPAWGAFHIENSSAAPSSSIPKVPQFAVATHSLGGCTLCGSAPEGWTVWGEERLSCRRDPDGRRTSDSSMEFISRFPLLAPPPMHSASLLAAMCPTGQTIRMRPPFIRGEEQAKARFIPRCYDCIRDRYCSGCHRWWCESCYVGLGASPASDTVSSPLSQHHCNRA</sequence>
<dbReference type="eggNOG" id="ENOG502QQ04">
    <property type="taxonomic scope" value="Eukaryota"/>
</dbReference>
<evidence type="ECO:0000313" key="2">
    <source>
        <dbReference type="EMBL" id="AEO64464.1"/>
    </source>
</evidence>
<dbReference type="HOGENOM" id="CLU_037759_0_0_1"/>
<dbReference type="STRING" id="578455.G2QTP5"/>
<dbReference type="OrthoDB" id="5345494at2759"/>
<evidence type="ECO:0000313" key="3">
    <source>
        <dbReference type="Proteomes" id="UP000008181"/>
    </source>
</evidence>
<dbReference type="KEGG" id="ttt:THITE_2110622"/>
<dbReference type="GeneID" id="11515622"/>
<dbReference type="EMBL" id="CP003009">
    <property type="protein sequence ID" value="AEO64464.1"/>
    <property type="molecule type" value="Genomic_DNA"/>
</dbReference>
<keyword evidence="3" id="KW-1185">Reference proteome</keyword>
<evidence type="ECO:0000256" key="1">
    <source>
        <dbReference type="SAM" id="MobiDB-lite"/>
    </source>
</evidence>
<accession>G2QTP5</accession>
<organism evidence="2 3">
    <name type="scientific">Thermothielavioides terrestris (strain ATCC 38088 / NRRL 8126)</name>
    <name type="common">Thielavia terrestris</name>
    <dbReference type="NCBI Taxonomy" id="578455"/>
    <lineage>
        <taxon>Eukaryota</taxon>
        <taxon>Fungi</taxon>
        <taxon>Dikarya</taxon>
        <taxon>Ascomycota</taxon>
        <taxon>Pezizomycotina</taxon>
        <taxon>Sordariomycetes</taxon>
        <taxon>Sordariomycetidae</taxon>
        <taxon>Sordariales</taxon>
        <taxon>Chaetomiaceae</taxon>
        <taxon>Thermothielavioides</taxon>
        <taxon>Thermothielavioides terrestris</taxon>
    </lineage>
</organism>
<dbReference type="Proteomes" id="UP000008181">
    <property type="component" value="Chromosome 1"/>
</dbReference>
<feature type="region of interest" description="Disordered" evidence="1">
    <location>
        <begin position="195"/>
        <end position="216"/>
    </location>
</feature>
<name>G2QTP5_THETT</name>
<feature type="compositionally biased region" description="Low complexity" evidence="1">
    <location>
        <begin position="195"/>
        <end position="215"/>
    </location>
</feature>
<gene>
    <name evidence="2" type="ORF">THITE_2110622</name>
</gene>
<proteinExistence type="predicted"/>
<dbReference type="RefSeq" id="XP_003650800.1">
    <property type="nucleotide sequence ID" value="XM_003650752.1"/>
</dbReference>
<reference evidence="2 3" key="1">
    <citation type="journal article" date="2011" name="Nat. Biotechnol.">
        <title>Comparative genomic analysis of the thermophilic biomass-degrading fungi Myceliophthora thermophila and Thielavia terrestris.</title>
        <authorList>
            <person name="Berka R.M."/>
            <person name="Grigoriev I.V."/>
            <person name="Otillar R."/>
            <person name="Salamov A."/>
            <person name="Grimwood J."/>
            <person name="Reid I."/>
            <person name="Ishmael N."/>
            <person name="John T."/>
            <person name="Darmond C."/>
            <person name="Moisan M.-C."/>
            <person name="Henrissat B."/>
            <person name="Coutinho P.M."/>
            <person name="Lombard V."/>
            <person name="Natvig D.O."/>
            <person name="Lindquist E."/>
            <person name="Schmutz J."/>
            <person name="Lucas S."/>
            <person name="Harris P."/>
            <person name="Powlowski J."/>
            <person name="Bellemare A."/>
            <person name="Taylor D."/>
            <person name="Butler G."/>
            <person name="de Vries R.P."/>
            <person name="Allijn I.E."/>
            <person name="van den Brink J."/>
            <person name="Ushinsky S."/>
            <person name="Storms R."/>
            <person name="Powell A.J."/>
            <person name="Paulsen I.T."/>
            <person name="Elbourne L.D.H."/>
            <person name="Baker S.E."/>
            <person name="Magnuson J."/>
            <person name="LaBoissiere S."/>
            <person name="Clutterbuck A.J."/>
            <person name="Martinez D."/>
            <person name="Wogulis M."/>
            <person name="de Leon A.L."/>
            <person name="Rey M.W."/>
            <person name="Tsang A."/>
        </authorList>
    </citation>
    <scope>NUCLEOTIDE SEQUENCE [LARGE SCALE GENOMIC DNA]</scope>
    <source>
        <strain evidence="3">ATCC 38088 / NRRL 8126</strain>
    </source>
</reference>